<feature type="transmembrane region" description="Helical" evidence="1">
    <location>
        <begin position="182"/>
        <end position="201"/>
    </location>
</feature>
<name>A0A1G8DHF0_9ACTN</name>
<proteinExistence type="predicted"/>
<evidence type="ECO:0008006" key="4">
    <source>
        <dbReference type="Google" id="ProtNLM"/>
    </source>
</evidence>
<protein>
    <recommendedName>
        <fullName evidence="4">ABC-2 type transport system permease protein</fullName>
    </recommendedName>
</protein>
<dbReference type="AlphaFoldDB" id="A0A1G8DHF0"/>
<reference evidence="2 3" key="1">
    <citation type="submission" date="2016-10" db="EMBL/GenBank/DDBJ databases">
        <authorList>
            <person name="de Groot N.N."/>
        </authorList>
    </citation>
    <scope>NUCLEOTIDE SEQUENCE [LARGE SCALE GENOMIC DNA]</scope>
    <source>
        <strain evidence="2 3">CPCC 201354</strain>
    </source>
</reference>
<keyword evidence="1" id="KW-1133">Transmembrane helix</keyword>
<keyword evidence="1" id="KW-0812">Transmembrane</keyword>
<dbReference type="STRING" id="504805.SAMN05421505_11852"/>
<sequence length="261" mass="28098">MTTPTAYAAYTRLEARAALRPHHPWACALLVVIGIGDGLLPGIPSIQHFFEAVFGARNGVHTILINDYTGLLCVIYWVGVFDLLRVYVTPAEERRLALYLTKPISRTRYFVSKLAPTMLILTLVNVVGMLAAAGGVLAFAGPADFRPGAFIATSLMVFALAVVMLAIANLAFLFVRDTYNAILVAAAVFIAAVLPGGMYMYRPDLFSPALKDLLVFPANLLWHEDDAPAIAAIGVPLMLAAAAVLTALAAWRLNRTDTIKA</sequence>
<gene>
    <name evidence="2" type="ORF">SAMN05421505_11852</name>
</gene>
<accession>A0A1G8DHF0</accession>
<keyword evidence="3" id="KW-1185">Reference proteome</keyword>
<dbReference type="EMBL" id="FNCN01000018">
    <property type="protein sequence ID" value="SDH57076.1"/>
    <property type="molecule type" value="Genomic_DNA"/>
</dbReference>
<evidence type="ECO:0000313" key="2">
    <source>
        <dbReference type="EMBL" id="SDH57076.1"/>
    </source>
</evidence>
<feature type="transmembrane region" description="Helical" evidence="1">
    <location>
        <begin position="149"/>
        <end position="175"/>
    </location>
</feature>
<keyword evidence="1" id="KW-0472">Membrane</keyword>
<dbReference type="Proteomes" id="UP000198923">
    <property type="component" value="Unassembled WGS sequence"/>
</dbReference>
<evidence type="ECO:0000313" key="3">
    <source>
        <dbReference type="Proteomes" id="UP000198923"/>
    </source>
</evidence>
<dbReference type="OrthoDB" id="5513558at2"/>
<organism evidence="2 3">
    <name type="scientific">Sinosporangium album</name>
    <dbReference type="NCBI Taxonomy" id="504805"/>
    <lineage>
        <taxon>Bacteria</taxon>
        <taxon>Bacillati</taxon>
        <taxon>Actinomycetota</taxon>
        <taxon>Actinomycetes</taxon>
        <taxon>Streptosporangiales</taxon>
        <taxon>Streptosporangiaceae</taxon>
        <taxon>Sinosporangium</taxon>
    </lineage>
</organism>
<dbReference type="RefSeq" id="WP_093171825.1">
    <property type="nucleotide sequence ID" value="NZ_FNCN01000018.1"/>
</dbReference>
<evidence type="ECO:0000256" key="1">
    <source>
        <dbReference type="SAM" id="Phobius"/>
    </source>
</evidence>
<feature type="transmembrane region" description="Helical" evidence="1">
    <location>
        <begin position="68"/>
        <end position="88"/>
    </location>
</feature>
<feature type="transmembrane region" description="Helical" evidence="1">
    <location>
        <begin position="109"/>
        <end position="137"/>
    </location>
</feature>
<feature type="transmembrane region" description="Helical" evidence="1">
    <location>
        <begin position="229"/>
        <end position="251"/>
    </location>
</feature>